<dbReference type="Proteomes" id="UP001139336">
    <property type="component" value="Unassembled WGS sequence"/>
</dbReference>
<keyword evidence="1" id="KW-1133">Transmembrane helix</keyword>
<keyword evidence="1" id="KW-0472">Membrane</keyword>
<feature type="transmembrane region" description="Helical" evidence="1">
    <location>
        <begin position="36"/>
        <end position="57"/>
    </location>
</feature>
<gene>
    <name evidence="2" type="ORF">L1O03_00260</name>
</gene>
<feature type="transmembrane region" description="Helical" evidence="1">
    <location>
        <begin position="12"/>
        <end position="30"/>
    </location>
</feature>
<dbReference type="AlphaFoldDB" id="A0A9X1QP46"/>
<sequence>MRRPSLPRDPLGIAILVIALLCIIVPIILTLSAGVTVFRCAVVTVPIGIILSILCLWQKRSRGLLVASIVGGLAPILEVLLFMLFLQLAYVVTLGHWPPPTFG</sequence>
<keyword evidence="1" id="KW-0812">Transmembrane</keyword>
<evidence type="ECO:0000313" key="2">
    <source>
        <dbReference type="EMBL" id="MCF4005620.1"/>
    </source>
</evidence>
<comment type="caution">
    <text evidence="2">The sequence shown here is derived from an EMBL/GenBank/DDBJ whole genome shotgun (WGS) entry which is preliminary data.</text>
</comment>
<reference evidence="2" key="1">
    <citation type="submission" date="2022-01" db="EMBL/GenBank/DDBJ databases">
        <title>Corynebacterium sp. nov isolated from isolated from the feces of the greater white-fronted geese (Anser albifrons) at Poyang Lake, PR China.</title>
        <authorList>
            <person name="Liu Q."/>
        </authorList>
    </citation>
    <scope>NUCLEOTIDE SEQUENCE</scope>
    <source>
        <strain evidence="2">JCM 32435</strain>
    </source>
</reference>
<protein>
    <submittedName>
        <fullName evidence="2">Uncharacterized protein</fullName>
    </submittedName>
</protein>
<dbReference type="EMBL" id="JAKGSI010000001">
    <property type="protein sequence ID" value="MCF4005620.1"/>
    <property type="molecule type" value="Genomic_DNA"/>
</dbReference>
<feature type="transmembrane region" description="Helical" evidence="1">
    <location>
        <begin position="64"/>
        <end position="90"/>
    </location>
</feature>
<evidence type="ECO:0000256" key="1">
    <source>
        <dbReference type="SAM" id="Phobius"/>
    </source>
</evidence>
<dbReference type="RefSeq" id="WP_236117434.1">
    <property type="nucleotide sequence ID" value="NZ_JAKGSI010000001.1"/>
</dbReference>
<organism evidence="2 3">
    <name type="scientific">Corynebacterium uropygiale</name>
    <dbReference type="NCBI Taxonomy" id="1775911"/>
    <lineage>
        <taxon>Bacteria</taxon>
        <taxon>Bacillati</taxon>
        <taxon>Actinomycetota</taxon>
        <taxon>Actinomycetes</taxon>
        <taxon>Mycobacteriales</taxon>
        <taxon>Corynebacteriaceae</taxon>
        <taxon>Corynebacterium</taxon>
    </lineage>
</organism>
<keyword evidence="3" id="KW-1185">Reference proteome</keyword>
<proteinExistence type="predicted"/>
<accession>A0A9X1QP46</accession>
<evidence type="ECO:0000313" key="3">
    <source>
        <dbReference type="Proteomes" id="UP001139336"/>
    </source>
</evidence>
<name>A0A9X1QP46_9CORY</name>